<keyword evidence="7 22" id="KW-0560">Oxidoreductase</keyword>
<dbReference type="PANTHER" id="PTHR24317">
    <property type="entry name" value="PEROXISOMAL TRANS-2-ENOYL-COA REDUCTASE"/>
    <property type="match status" value="1"/>
</dbReference>
<comment type="catalytic activity">
    <reaction evidence="20">
        <text>(2E)-octenoyl-CoA + NADPH + H(+) = octanoyl-CoA + NADP(+)</text>
        <dbReference type="Rhea" id="RHEA:44952"/>
        <dbReference type="ChEBI" id="CHEBI:15378"/>
        <dbReference type="ChEBI" id="CHEBI:57386"/>
        <dbReference type="ChEBI" id="CHEBI:57783"/>
        <dbReference type="ChEBI" id="CHEBI:58349"/>
        <dbReference type="ChEBI" id="CHEBI:62242"/>
    </reaction>
    <physiologicalReaction direction="left-to-right" evidence="20">
        <dbReference type="Rhea" id="RHEA:44953"/>
    </physiologicalReaction>
</comment>
<accession>G0HY85</accession>
<keyword evidence="9" id="KW-0576">Peroxisome</keyword>
<evidence type="ECO:0000256" key="15">
    <source>
        <dbReference type="ARBA" id="ARBA00047570"/>
    </source>
</evidence>
<dbReference type="STRING" id="634497.HAH_2490"/>
<evidence type="ECO:0000313" key="22">
    <source>
        <dbReference type="EMBL" id="AEM58077.1"/>
    </source>
</evidence>
<evidence type="ECO:0000256" key="18">
    <source>
        <dbReference type="ARBA" id="ARBA00049251"/>
    </source>
</evidence>
<evidence type="ECO:0000256" key="13">
    <source>
        <dbReference type="ARBA" id="ARBA00038849"/>
    </source>
</evidence>
<keyword evidence="10" id="KW-0275">Fatty acid biosynthesis</keyword>
<keyword evidence="3" id="KW-0444">Lipid biosynthesis</keyword>
<dbReference type="FunFam" id="3.40.50.720:FF:000084">
    <property type="entry name" value="Short-chain dehydrogenase reductase"/>
    <property type="match status" value="1"/>
</dbReference>
<dbReference type="GO" id="GO:0006633">
    <property type="term" value="P:fatty acid biosynthetic process"/>
    <property type="evidence" value="ECO:0007669"/>
    <property type="project" value="UniProtKB-KW"/>
</dbReference>
<dbReference type="EC" id="1.3.1.38" evidence="13"/>
<evidence type="ECO:0000256" key="14">
    <source>
        <dbReference type="ARBA" id="ARBA00041063"/>
    </source>
</evidence>
<dbReference type="PRINTS" id="PR00081">
    <property type="entry name" value="GDHRDH"/>
</dbReference>
<evidence type="ECO:0000256" key="20">
    <source>
        <dbReference type="ARBA" id="ARBA00049559"/>
    </source>
</evidence>
<evidence type="ECO:0000259" key="21">
    <source>
        <dbReference type="SMART" id="SM00822"/>
    </source>
</evidence>
<dbReference type="Pfam" id="PF13561">
    <property type="entry name" value="adh_short_C2"/>
    <property type="match status" value="1"/>
</dbReference>
<reference evidence="22 23" key="1">
    <citation type="journal article" date="2011" name="J. Bacteriol.">
        <title>Complete genome sequence of Haloarcula hispanica, a model haloarchaeon for studying genetics, metabolism, and virus-host interaction.</title>
        <authorList>
            <person name="Liu H."/>
            <person name="Wu Z."/>
            <person name="Li M."/>
            <person name="Zhang F."/>
            <person name="Zheng H."/>
            <person name="Han J."/>
            <person name="Liu J."/>
            <person name="Zhou J."/>
            <person name="Wang S."/>
            <person name="Xiang H."/>
        </authorList>
    </citation>
    <scope>NUCLEOTIDE SEQUENCE [LARGE SCALE GENOMIC DNA]</scope>
    <source>
        <strain evidence="23">ATCC 33960 / DSM 4426 / JCM 8911 / NBRC 102182 / NCIMB 2187 / VKM B-1755</strain>
    </source>
</reference>
<evidence type="ECO:0000256" key="10">
    <source>
        <dbReference type="ARBA" id="ARBA00023160"/>
    </source>
</evidence>
<keyword evidence="6" id="KW-0521">NADP</keyword>
<keyword evidence="5" id="KW-0276">Fatty acid metabolism</keyword>
<dbReference type="InterPro" id="IPR036291">
    <property type="entry name" value="NAD(P)-bd_dom_sf"/>
</dbReference>
<comment type="subunit">
    <text evidence="12">Interacts with PEX5, probably required to target it into peroxisomes.</text>
</comment>
<dbReference type="PRINTS" id="PR00080">
    <property type="entry name" value="SDRFAMILY"/>
</dbReference>
<evidence type="ECO:0000256" key="4">
    <source>
        <dbReference type="ARBA" id="ARBA00022553"/>
    </source>
</evidence>
<dbReference type="SUPFAM" id="SSF51735">
    <property type="entry name" value="NAD(P)-binding Rossmann-fold domains"/>
    <property type="match status" value="1"/>
</dbReference>
<evidence type="ECO:0000256" key="6">
    <source>
        <dbReference type="ARBA" id="ARBA00022857"/>
    </source>
</evidence>
<dbReference type="KEGG" id="hhi:HAH_2490"/>
<evidence type="ECO:0000256" key="19">
    <source>
        <dbReference type="ARBA" id="ARBA00049386"/>
    </source>
</evidence>
<sequence>MVPGFSGRSHHHRKDTKHLSLFWLFNYIQRNPAEGAQDVALLGMPEMSEAMSKPHTERFSLKGQRAIITGASSGIGRAIAEEFAADGADVVVCSREQDNVGPVADEINDSDRPGEAVAIECDVTDREAVEALVEATVDEFGGLDVLVNNAGASFMAGFDDISENGWKTIVDINLHGTYHCTQAAGDALADGDGGAVINLSSVAGEQGAPYMSHYGAAKAGVSNLTSTLSAEWADRDIRINCIAPGFVATPGVESQMGVSADNIDREAVERRIGLSEEIADIARFLASPASSYIVGQTITAAGVPRLEETPDI</sequence>
<dbReference type="Proteomes" id="UP000005629">
    <property type="component" value="Chromosome I"/>
</dbReference>
<evidence type="ECO:0000256" key="8">
    <source>
        <dbReference type="ARBA" id="ARBA00023098"/>
    </source>
</evidence>
<dbReference type="PROSITE" id="PS00061">
    <property type="entry name" value="ADH_SHORT"/>
    <property type="match status" value="1"/>
</dbReference>
<protein>
    <recommendedName>
        <fullName evidence="14">Peroxisomal trans-2-enoyl-CoA reductase</fullName>
        <ecNumber evidence="13">1.3.1.38</ecNumber>
    </recommendedName>
</protein>
<dbReference type="InterPro" id="IPR020904">
    <property type="entry name" value="Sc_DH/Rdtase_CS"/>
</dbReference>
<name>G0HY85_HALHT</name>
<evidence type="ECO:0000256" key="12">
    <source>
        <dbReference type="ARBA" id="ARBA00038622"/>
    </source>
</evidence>
<dbReference type="eggNOG" id="arCOG01259">
    <property type="taxonomic scope" value="Archaea"/>
</dbReference>
<evidence type="ECO:0000256" key="11">
    <source>
        <dbReference type="ARBA" id="ARBA00037124"/>
    </source>
</evidence>
<comment type="subcellular location">
    <subcellularLocation>
        <location evidence="1">Peroxisome</location>
    </subcellularLocation>
</comment>
<evidence type="ECO:0000256" key="2">
    <source>
        <dbReference type="ARBA" id="ARBA00005189"/>
    </source>
</evidence>
<evidence type="ECO:0000256" key="3">
    <source>
        <dbReference type="ARBA" id="ARBA00022516"/>
    </source>
</evidence>
<dbReference type="BRENDA" id="1.1.1.36">
    <property type="organism ID" value="8340"/>
</dbReference>
<proteinExistence type="predicted"/>
<evidence type="ECO:0000256" key="5">
    <source>
        <dbReference type="ARBA" id="ARBA00022832"/>
    </source>
</evidence>
<evidence type="ECO:0000256" key="9">
    <source>
        <dbReference type="ARBA" id="ARBA00023140"/>
    </source>
</evidence>
<dbReference type="InterPro" id="IPR052388">
    <property type="entry name" value="Peroxisomal_t2-enoyl-CoA_red"/>
</dbReference>
<dbReference type="GO" id="GO:0019166">
    <property type="term" value="F:trans-2-enoyl-CoA reductase (NADPH) activity"/>
    <property type="evidence" value="ECO:0007669"/>
    <property type="project" value="UniProtKB-EC"/>
</dbReference>
<dbReference type="InterPro" id="IPR002347">
    <property type="entry name" value="SDR_fam"/>
</dbReference>
<evidence type="ECO:0000256" key="7">
    <source>
        <dbReference type="ARBA" id="ARBA00023002"/>
    </source>
</evidence>
<dbReference type="HOGENOM" id="CLU_010194_1_2_2"/>
<comment type="catalytic activity">
    <reaction evidence="19">
        <text>(2E)-decenoyl-CoA + NADPH + H(+) = decanoyl-CoA + NADP(+)</text>
        <dbReference type="Rhea" id="RHEA:44960"/>
        <dbReference type="ChEBI" id="CHEBI:15378"/>
        <dbReference type="ChEBI" id="CHEBI:57783"/>
        <dbReference type="ChEBI" id="CHEBI:58349"/>
        <dbReference type="ChEBI" id="CHEBI:61406"/>
        <dbReference type="ChEBI" id="CHEBI:61430"/>
    </reaction>
    <physiologicalReaction direction="left-to-right" evidence="19">
        <dbReference type="Rhea" id="RHEA:44961"/>
    </physiologicalReaction>
</comment>
<evidence type="ECO:0000313" key="23">
    <source>
        <dbReference type="Proteomes" id="UP000005629"/>
    </source>
</evidence>
<dbReference type="AlphaFoldDB" id="G0HY85"/>
<comment type="catalytic activity">
    <reaction evidence="17">
        <text>(2E)-hexenoyl-CoA + NADPH + H(+) = hexanoyl-CoA + NADP(+)</text>
        <dbReference type="Rhea" id="RHEA:44956"/>
        <dbReference type="ChEBI" id="CHEBI:15378"/>
        <dbReference type="ChEBI" id="CHEBI:57783"/>
        <dbReference type="ChEBI" id="CHEBI:58349"/>
        <dbReference type="ChEBI" id="CHEBI:62077"/>
        <dbReference type="ChEBI" id="CHEBI:62620"/>
    </reaction>
    <physiologicalReaction direction="left-to-right" evidence="17">
        <dbReference type="Rhea" id="RHEA:44957"/>
    </physiologicalReaction>
</comment>
<gene>
    <name evidence="22" type="primary">fabG1</name>
    <name evidence="22" type="ordered locus">HAH_2490</name>
</gene>
<keyword evidence="4" id="KW-0597">Phosphoprotein</keyword>
<dbReference type="EMBL" id="CP002921">
    <property type="protein sequence ID" value="AEM58077.1"/>
    <property type="molecule type" value="Genomic_DNA"/>
</dbReference>
<comment type="pathway">
    <text evidence="2">Lipid metabolism.</text>
</comment>
<comment type="catalytic activity">
    <reaction evidence="16">
        <text>(2E)-tetradecenoyl-CoA + NADPH + H(+) = tetradecanoyl-CoA + NADP(+)</text>
        <dbReference type="Rhea" id="RHEA:44968"/>
        <dbReference type="ChEBI" id="CHEBI:15378"/>
        <dbReference type="ChEBI" id="CHEBI:57385"/>
        <dbReference type="ChEBI" id="CHEBI:57783"/>
        <dbReference type="ChEBI" id="CHEBI:58349"/>
        <dbReference type="ChEBI" id="CHEBI:61405"/>
    </reaction>
    <physiologicalReaction direction="left-to-right" evidence="16">
        <dbReference type="Rhea" id="RHEA:44969"/>
    </physiologicalReaction>
</comment>
<comment type="function">
    <text evidence="11">Participates in chain elongation of fatty acids. Catalyzes the reduction of trans-2-enoyl-CoAs of varying chain lengths from 6:1 to 16:1, having maximum activity with 10:1 CoA. Has no 2,4-dienoyl-CoA reductase activity.</text>
</comment>
<comment type="catalytic activity">
    <reaction evidence="18">
        <text>a (2E)-enoyl-CoA + NADPH + H(+) = a 2,3-saturated acyl-CoA + NADP(+)</text>
        <dbReference type="Rhea" id="RHEA:33763"/>
        <dbReference type="ChEBI" id="CHEBI:15378"/>
        <dbReference type="ChEBI" id="CHEBI:57783"/>
        <dbReference type="ChEBI" id="CHEBI:58349"/>
        <dbReference type="ChEBI" id="CHEBI:58856"/>
        <dbReference type="ChEBI" id="CHEBI:65111"/>
        <dbReference type="EC" id="1.3.1.38"/>
    </reaction>
    <physiologicalReaction direction="left-to-right" evidence="18">
        <dbReference type="Rhea" id="RHEA:33764"/>
    </physiologicalReaction>
</comment>
<keyword evidence="8" id="KW-0443">Lipid metabolism</keyword>
<evidence type="ECO:0000256" key="17">
    <source>
        <dbReference type="ARBA" id="ARBA00049108"/>
    </source>
</evidence>
<dbReference type="InterPro" id="IPR057326">
    <property type="entry name" value="KR_dom"/>
</dbReference>
<dbReference type="SMART" id="SM00822">
    <property type="entry name" value="PKS_KR"/>
    <property type="match status" value="1"/>
</dbReference>
<organism evidence="22 23">
    <name type="scientific">Haloarcula hispanica (strain ATCC 33960 / DSM 4426 / JCM 8911 / NBRC 102182 / NCIMB 2187 / VKM B-1755)</name>
    <dbReference type="NCBI Taxonomy" id="634497"/>
    <lineage>
        <taxon>Archaea</taxon>
        <taxon>Methanobacteriati</taxon>
        <taxon>Methanobacteriota</taxon>
        <taxon>Stenosarchaea group</taxon>
        <taxon>Halobacteria</taxon>
        <taxon>Halobacteriales</taxon>
        <taxon>Haloarculaceae</taxon>
        <taxon>Haloarcula</taxon>
    </lineage>
</organism>
<evidence type="ECO:0000256" key="16">
    <source>
        <dbReference type="ARBA" id="ARBA00048686"/>
    </source>
</evidence>
<dbReference type="PANTHER" id="PTHR24317:SF7">
    <property type="entry name" value="PEROXISOMAL TRANS-2-ENOYL-COA REDUCTASE"/>
    <property type="match status" value="1"/>
</dbReference>
<comment type="catalytic activity">
    <reaction evidence="15">
        <text>(2E)-dodecenoyl-CoA + NADPH + H(+) = dodecanoyl-CoA + NADP(+)</text>
        <dbReference type="Rhea" id="RHEA:44964"/>
        <dbReference type="ChEBI" id="CHEBI:15378"/>
        <dbReference type="ChEBI" id="CHEBI:57330"/>
        <dbReference type="ChEBI" id="CHEBI:57375"/>
        <dbReference type="ChEBI" id="CHEBI:57783"/>
        <dbReference type="ChEBI" id="CHEBI:58349"/>
    </reaction>
    <physiologicalReaction direction="left-to-right" evidence="15">
        <dbReference type="Rhea" id="RHEA:44965"/>
    </physiologicalReaction>
</comment>
<dbReference type="NCBIfam" id="NF005559">
    <property type="entry name" value="PRK07231.1"/>
    <property type="match status" value="1"/>
</dbReference>
<evidence type="ECO:0000256" key="1">
    <source>
        <dbReference type="ARBA" id="ARBA00004275"/>
    </source>
</evidence>
<dbReference type="Gene3D" id="3.40.50.720">
    <property type="entry name" value="NAD(P)-binding Rossmann-like Domain"/>
    <property type="match status" value="1"/>
</dbReference>
<feature type="domain" description="Ketoreductase" evidence="21">
    <location>
        <begin position="64"/>
        <end position="235"/>
    </location>
</feature>